<proteinExistence type="predicted"/>
<keyword evidence="1" id="KW-0812">Transmembrane</keyword>
<keyword evidence="1" id="KW-0472">Membrane</keyword>
<dbReference type="InterPro" id="IPR012427">
    <property type="entry name" value="DUF1622"/>
</dbReference>
<reference evidence="2 3" key="1">
    <citation type="submission" date="2016-10" db="EMBL/GenBank/DDBJ databases">
        <title>Description of Gloeomargarita lithophora gen. nov., sp. nov., a thylakoid-bearing basal-branching cyanobacterium with intracellular carbonates, and proposal for Gloeomargaritales ord. nov.</title>
        <authorList>
            <person name="Moreira D."/>
            <person name="Tavera R."/>
            <person name="Benzerara K."/>
            <person name="Skouri-Panet F."/>
            <person name="Couradeau E."/>
            <person name="Gerard E."/>
            <person name="Loussert C."/>
            <person name="Novelo E."/>
            <person name="Zivanovic Y."/>
            <person name="Lopez-Garcia P."/>
        </authorList>
    </citation>
    <scope>NUCLEOTIDE SEQUENCE [LARGE SCALE GENOMIC DNA]</scope>
    <source>
        <strain evidence="2 3">D10</strain>
    </source>
</reference>
<dbReference type="RefSeq" id="WP_216634802.1">
    <property type="nucleotide sequence ID" value="NZ_CP017675.1"/>
</dbReference>
<dbReference type="AlphaFoldDB" id="A0A1J0A9Y5"/>
<gene>
    <name evidence="2" type="ORF">GlitD10_0445</name>
</gene>
<organism evidence="2 3">
    <name type="scientific">Gloeomargarita lithophora Alchichica-D10</name>
    <dbReference type="NCBI Taxonomy" id="1188229"/>
    <lineage>
        <taxon>Bacteria</taxon>
        <taxon>Bacillati</taxon>
        <taxon>Cyanobacteriota</taxon>
        <taxon>Cyanophyceae</taxon>
        <taxon>Gloeomargaritales</taxon>
        <taxon>Gloeomargaritaceae</taxon>
        <taxon>Gloeomargarita</taxon>
    </lineage>
</organism>
<keyword evidence="1" id="KW-1133">Transmembrane helix</keyword>
<evidence type="ECO:0000313" key="3">
    <source>
        <dbReference type="Proteomes" id="UP000180235"/>
    </source>
</evidence>
<dbReference type="EMBL" id="CP017675">
    <property type="protein sequence ID" value="APB32756.1"/>
    <property type="molecule type" value="Genomic_DNA"/>
</dbReference>
<feature type="transmembrane region" description="Helical" evidence="1">
    <location>
        <begin position="24"/>
        <end position="48"/>
    </location>
</feature>
<keyword evidence="3" id="KW-1185">Reference proteome</keyword>
<dbReference type="Pfam" id="PF07784">
    <property type="entry name" value="DUF1622"/>
    <property type="match status" value="1"/>
</dbReference>
<evidence type="ECO:0000256" key="1">
    <source>
        <dbReference type="SAM" id="Phobius"/>
    </source>
</evidence>
<dbReference type="KEGG" id="glt:GlitD10_0445"/>
<dbReference type="PANTHER" id="PTHR38468">
    <property type="entry name" value="SLL0939 PROTEIN"/>
    <property type="match status" value="1"/>
</dbReference>
<protein>
    <submittedName>
        <fullName evidence="2">Membrane protein</fullName>
    </submittedName>
</protein>
<sequence>MNIYLLSVAEKGLFHRLEMGLVELAGIIKVLLEFIAIMLILYAIILTLQKFIRHCRRTNFDTVQRVLRLELGRYLILALELLLAADIVATAVSPTWDAIGRLAAISFIRTFLNYFLEREVIELERVTGMEMN</sequence>
<accession>A0A1J0A9Y5</accession>
<dbReference type="Proteomes" id="UP000180235">
    <property type="component" value="Chromosome"/>
</dbReference>
<dbReference type="STRING" id="1188229.GlitD10_0445"/>
<name>A0A1J0A9Y5_9CYAN</name>
<evidence type="ECO:0000313" key="2">
    <source>
        <dbReference type="EMBL" id="APB32756.1"/>
    </source>
</evidence>
<dbReference type="PANTHER" id="PTHR38468:SF1">
    <property type="entry name" value="SLL0939 PROTEIN"/>
    <property type="match status" value="1"/>
</dbReference>